<gene>
    <name evidence="3" type="ORF">BXY45_12537</name>
</gene>
<dbReference type="Proteomes" id="UP000245469">
    <property type="component" value="Unassembled WGS sequence"/>
</dbReference>
<dbReference type="InterPro" id="IPR057744">
    <property type="entry name" value="OTAase-like"/>
</dbReference>
<dbReference type="SUPFAM" id="SSF51338">
    <property type="entry name" value="Composite domain of metallo-dependent hydrolases"/>
    <property type="match status" value="1"/>
</dbReference>
<dbReference type="InterPro" id="IPR051781">
    <property type="entry name" value="Metallo-dep_Hydrolase"/>
</dbReference>
<dbReference type="Gene3D" id="2.30.40.10">
    <property type="entry name" value="Urease, subunit C, domain 1"/>
    <property type="match status" value="1"/>
</dbReference>
<dbReference type="Pfam" id="PF01979">
    <property type="entry name" value="Amidohydro_1"/>
    <property type="match status" value="1"/>
</dbReference>
<dbReference type="EMBL" id="QGDQ01000025">
    <property type="protein sequence ID" value="PWJ49570.1"/>
    <property type="molecule type" value="Genomic_DNA"/>
</dbReference>
<dbReference type="PANTHER" id="PTHR43135:SF3">
    <property type="entry name" value="ALPHA-D-RIBOSE 1-METHYLPHOSPHONATE 5-TRIPHOSPHATE DIPHOSPHATASE"/>
    <property type="match status" value="1"/>
</dbReference>
<evidence type="ECO:0000313" key="4">
    <source>
        <dbReference type="Proteomes" id="UP000245469"/>
    </source>
</evidence>
<dbReference type="AlphaFoldDB" id="A0A315ZXE6"/>
<dbReference type="PANTHER" id="PTHR43135">
    <property type="entry name" value="ALPHA-D-RIBOSE 1-METHYLPHOSPHONATE 5-TRIPHOSPHATE DIPHOSPHATASE"/>
    <property type="match status" value="1"/>
</dbReference>
<keyword evidence="4" id="KW-1185">Reference proteome</keyword>
<dbReference type="GO" id="GO:0016810">
    <property type="term" value="F:hydrolase activity, acting on carbon-nitrogen (but not peptide) bonds"/>
    <property type="evidence" value="ECO:0007669"/>
    <property type="project" value="InterPro"/>
</dbReference>
<dbReference type="Gene3D" id="3.20.20.140">
    <property type="entry name" value="Metal-dependent hydrolases"/>
    <property type="match status" value="1"/>
</dbReference>
<dbReference type="CDD" id="cd01299">
    <property type="entry name" value="Met_dep_hydrolase_A"/>
    <property type="match status" value="1"/>
</dbReference>
<evidence type="ECO:0000313" key="3">
    <source>
        <dbReference type="EMBL" id="PWJ49570.1"/>
    </source>
</evidence>
<protein>
    <submittedName>
        <fullName evidence="3">Imidazolonepropionase-like amidohydrolase</fullName>
    </submittedName>
</protein>
<name>A0A315ZXE6_9ACTN</name>
<evidence type="ECO:0000259" key="2">
    <source>
        <dbReference type="Pfam" id="PF01979"/>
    </source>
</evidence>
<reference evidence="3 4" key="1">
    <citation type="submission" date="2018-03" db="EMBL/GenBank/DDBJ databases">
        <title>Genomic Encyclopedia of Archaeal and Bacterial Type Strains, Phase II (KMG-II): from individual species to whole genera.</title>
        <authorList>
            <person name="Goeker M."/>
        </authorList>
    </citation>
    <scope>NUCLEOTIDE SEQUENCE [LARGE SCALE GENOMIC DNA]</scope>
    <source>
        <strain evidence="3 4">DSM 44889</strain>
    </source>
</reference>
<keyword evidence="3" id="KW-0378">Hydrolase</keyword>
<dbReference type="OrthoDB" id="3189065at2"/>
<accession>A0A315ZXE6</accession>
<dbReference type="InterPro" id="IPR032466">
    <property type="entry name" value="Metal_Hydrolase"/>
</dbReference>
<organism evidence="3 4">
    <name type="scientific">Quadrisphaera granulorum</name>
    <dbReference type="NCBI Taxonomy" id="317664"/>
    <lineage>
        <taxon>Bacteria</taxon>
        <taxon>Bacillati</taxon>
        <taxon>Actinomycetota</taxon>
        <taxon>Actinomycetes</taxon>
        <taxon>Kineosporiales</taxon>
        <taxon>Kineosporiaceae</taxon>
        <taxon>Quadrisphaera</taxon>
    </lineage>
</organism>
<feature type="domain" description="Amidohydrolase-related" evidence="2">
    <location>
        <begin position="64"/>
        <end position="427"/>
    </location>
</feature>
<dbReference type="InterPro" id="IPR006680">
    <property type="entry name" value="Amidohydro-rel"/>
</dbReference>
<evidence type="ECO:0000256" key="1">
    <source>
        <dbReference type="SAM" id="MobiDB-lite"/>
    </source>
</evidence>
<dbReference type="RefSeq" id="WP_109775788.1">
    <property type="nucleotide sequence ID" value="NZ_QGDQ01000025.1"/>
</dbReference>
<comment type="caution">
    <text evidence="3">The sequence shown here is derived from an EMBL/GenBank/DDBJ whole genome shotgun (WGS) entry which is preliminary data.</text>
</comment>
<dbReference type="InterPro" id="IPR011059">
    <property type="entry name" value="Metal-dep_hydrolase_composite"/>
</dbReference>
<sequence>MSTPAEDVWLTGGTVFDATGREPFRADLRVSAGRVAQVVPLDPTSRPADRRGPGVAVEDVTGATVIPGLVDAHAHVGILRLHGQAALPAPVQAALVFAILADSLAQGFTTLRDLGGVDGGLVEAVRRGLVPGPRLLPSGQIISQTGGHGDFRGHVPAVSSATAGSGGCGHAHGQNPPTGADGLTLPMLLVDGPDAATRAAREQFHRGATQLKVFATGGLLSHGDPLEAPQLSQAELRAVVEVAEDRGSYVTAHAHTPRGLARAVRAGVRCIEHATLVDEATVELMAAHDVAAVATLTVSEVLRVDPASLGAGPVDPGDAARLRESAARAIALLESAGVRVGCGSDLIGERQHRRGWEVALHARLSGASVALQRATRVNAEICGIADEVGTLEVGKAADVAVFDGDLLAHPELLMTTRPRLVLAAGDVVSRGSEVLA</sequence>
<dbReference type="SUPFAM" id="SSF51556">
    <property type="entry name" value="Metallo-dependent hydrolases"/>
    <property type="match status" value="1"/>
</dbReference>
<proteinExistence type="predicted"/>
<feature type="region of interest" description="Disordered" evidence="1">
    <location>
        <begin position="162"/>
        <end position="181"/>
    </location>
</feature>